<dbReference type="Gene3D" id="2.60.120.260">
    <property type="entry name" value="Galactose-binding domain-like"/>
    <property type="match status" value="2"/>
</dbReference>
<evidence type="ECO:0000256" key="1">
    <source>
        <dbReference type="SAM" id="MobiDB-lite"/>
    </source>
</evidence>
<protein>
    <submittedName>
        <fullName evidence="3">Uncharacterized protein</fullName>
    </submittedName>
</protein>
<reference evidence="3 4" key="1">
    <citation type="journal article" date="2018" name="Evol. Lett.">
        <title>Horizontal gene cluster transfer increased hallucinogenic mushroom diversity.</title>
        <authorList>
            <person name="Reynolds H.T."/>
            <person name="Vijayakumar V."/>
            <person name="Gluck-Thaler E."/>
            <person name="Korotkin H.B."/>
            <person name="Matheny P.B."/>
            <person name="Slot J.C."/>
        </authorList>
    </citation>
    <scope>NUCLEOTIDE SEQUENCE [LARGE SCALE GENOMIC DNA]</scope>
    <source>
        <strain evidence="3 4">SRW20</strain>
    </source>
</reference>
<organism evidence="3 4">
    <name type="scientific">Gymnopilus dilepis</name>
    <dbReference type="NCBI Taxonomy" id="231916"/>
    <lineage>
        <taxon>Eukaryota</taxon>
        <taxon>Fungi</taxon>
        <taxon>Dikarya</taxon>
        <taxon>Basidiomycota</taxon>
        <taxon>Agaricomycotina</taxon>
        <taxon>Agaricomycetes</taxon>
        <taxon>Agaricomycetidae</taxon>
        <taxon>Agaricales</taxon>
        <taxon>Agaricineae</taxon>
        <taxon>Hymenogastraceae</taxon>
        <taxon>Gymnopilus</taxon>
    </lineage>
</organism>
<feature type="transmembrane region" description="Helical" evidence="2">
    <location>
        <begin position="319"/>
        <end position="341"/>
    </location>
</feature>
<feature type="compositionally biased region" description="Low complexity" evidence="1">
    <location>
        <begin position="284"/>
        <end position="294"/>
    </location>
</feature>
<dbReference type="EMBL" id="NHYE01005456">
    <property type="protein sequence ID" value="PPQ72457.1"/>
    <property type="molecule type" value="Genomic_DNA"/>
</dbReference>
<evidence type="ECO:0000313" key="3">
    <source>
        <dbReference type="EMBL" id="PPQ72457.1"/>
    </source>
</evidence>
<dbReference type="InParanoid" id="A0A409W1T0"/>
<dbReference type="STRING" id="231916.A0A409W1T0"/>
<sequence>MPRWILVDDTDPGIQYSGPWFLDRGSQDTLGNFGIPYQSTLHGINTDGSFSYNFRGSRVLITATLQFPAEDDGPSWQCIVDGVAISSIVYTTPENRLRYCEEDGLAEDMQHNITVKTFVSNSRTFWFDYIQYLPPVDAPIENAAISVDVPDPAMLFGKGWSVHTPGYITSQTDSTFSFNFTGTSLAWFGFYDNSLPLAVGTATYSVDGAKPVAFSLNGVAAQRTGVQYNQILFETPSLPLGEHTLDVVYLGNTTTAPLSISVVYIQNGTSSLSPAAPSNPPPTSSGSSLTTTATQPNVTVNPGPHSVASAGGTTLSGQVGGIIGAILGGIAIITLLIVGLSQRYKGWKRTRNQQQMAEVQPSSSHKRSSILPMSKSPTAIPPVQELATPQQEERSIQAPYVSETHPISNPFEIEEIPRNPVTH</sequence>
<accession>A0A409W1T0</accession>
<feature type="region of interest" description="Disordered" evidence="1">
    <location>
        <begin position="355"/>
        <end position="423"/>
    </location>
</feature>
<keyword evidence="2" id="KW-0812">Transmembrane</keyword>
<proteinExistence type="predicted"/>
<dbReference type="AlphaFoldDB" id="A0A409W1T0"/>
<dbReference type="OrthoDB" id="3052647at2759"/>
<evidence type="ECO:0000313" key="4">
    <source>
        <dbReference type="Proteomes" id="UP000284706"/>
    </source>
</evidence>
<comment type="caution">
    <text evidence="3">The sequence shown here is derived from an EMBL/GenBank/DDBJ whole genome shotgun (WGS) entry which is preliminary data.</text>
</comment>
<keyword evidence="4" id="KW-1185">Reference proteome</keyword>
<name>A0A409W1T0_9AGAR</name>
<keyword evidence="2" id="KW-0472">Membrane</keyword>
<feature type="region of interest" description="Disordered" evidence="1">
    <location>
        <begin position="271"/>
        <end position="305"/>
    </location>
</feature>
<evidence type="ECO:0000256" key="2">
    <source>
        <dbReference type="SAM" id="Phobius"/>
    </source>
</evidence>
<dbReference type="Proteomes" id="UP000284706">
    <property type="component" value="Unassembled WGS sequence"/>
</dbReference>
<gene>
    <name evidence="3" type="ORF">CVT26_003710</name>
</gene>
<keyword evidence="2" id="KW-1133">Transmembrane helix</keyword>